<feature type="binding site" evidence="15">
    <location>
        <position position="457"/>
    </location>
    <ligand>
        <name>S-adenosyl-L-methionine</name>
        <dbReference type="ChEBI" id="CHEBI:59789"/>
    </ligand>
</feature>
<keyword evidence="8 14" id="KW-0156">Chromatin regulator</keyword>
<feature type="compositionally biased region" description="Low complexity" evidence="16">
    <location>
        <begin position="299"/>
        <end position="310"/>
    </location>
</feature>
<dbReference type="GO" id="GO:0005634">
    <property type="term" value="C:nucleus"/>
    <property type="evidence" value="ECO:0007669"/>
    <property type="project" value="UniProtKB-SubCell"/>
</dbReference>
<dbReference type="AlphaFoldDB" id="A0A8K0JMB0"/>
<evidence type="ECO:0000256" key="9">
    <source>
        <dbReference type="ARBA" id="ARBA00023015"/>
    </source>
</evidence>
<dbReference type="InterPro" id="IPR029063">
    <property type="entry name" value="SAM-dependent_MTases_sf"/>
</dbReference>
<accession>A0A8K0JMB0</accession>
<feature type="binding site" evidence="15">
    <location>
        <begin position="494"/>
        <end position="495"/>
    </location>
    <ligand>
        <name>S-adenosyl-L-methionine</name>
        <dbReference type="ChEBI" id="CHEBI:59789"/>
    </ligand>
</feature>
<sequence length="609" mass="68008">MDFFSTPGGDKYARASKPNNTVKRSIPTPGVTPRPTSSSSSSRPTINRSKSSIQNNGNGSTPKLTSRNRPPQPRSSATPSDDSPRRPRTADSQSQSRWPSTPSKRRRRPVETSESSASSSDEGITRTPRKRVDVGRNGSGGRAAGEGVWDDVGEIKPRDRKRRELFDLSALEGQFSHKEDGSANGNDFVHSADMVRKNLAKYRPYFTSQSEPTVTTTPTPDQVPEIELVYPSRGYTERFALLQPRQNNEYHPIQEVLDSIGLMVDHYIPETHMHQFRAAPTDFFSNQHPHSHAPNFLASSPVPSTPGTPTALTTPQPTSDPIVRSLHKAYNRKDLSGFIAAVQRFNEEFTKLREEGEIKRHLEDEDGVVKGERWRGMVSALGESCYQRIVGPGTTTLSEYEPFSDYVYGELLPRFVFTIADRANLKSDSRFVDLGSGVGNCLGNIALYTGSASIGCEYMPNPSRLARAQIVEMKQRWNMWALKGNEECNAIEGDFCADPDVVKALQKADLVLVNNYAFTPALNDRLSLLFLELKDETRIISLKPFLPDKFRLNDRNASSPSAILRMRELPYPAGSVSWTNEGGVYYEHVVDRSLLRAFYENGARRTSRR</sequence>
<dbReference type="Proteomes" id="UP000812966">
    <property type="component" value="Unassembled WGS sequence"/>
</dbReference>
<dbReference type="GO" id="GO:0000786">
    <property type="term" value="C:nucleosome"/>
    <property type="evidence" value="ECO:0007669"/>
    <property type="project" value="InterPro"/>
</dbReference>
<feature type="binding site" evidence="15">
    <location>
        <begin position="431"/>
        <end position="440"/>
    </location>
    <ligand>
        <name>S-adenosyl-L-methionine</name>
        <dbReference type="ChEBI" id="CHEBI:59789"/>
    </ligand>
</feature>
<dbReference type="Gene3D" id="3.40.50.150">
    <property type="entry name" value="Vaccinia Virus protein VP39"/>
    <property type="match status" value="1"/>
</dbReference>
<keyword evidence="9 14" id="KW-0805">Transcription regulation</keyword>
<dbReference type="EMBL" id="JABELV010000047">
    <property type="protein sequence ID" value="KAG7558263.1"/>
    <property type="molecule type" value="Genomic_DNA"/>
</dbReference>
<keyword evidence="7" id="KW-0677">Repeat</keyword>
<evidence type="ECO:0000256" key="8">
    <source>
        <dbReference type="ARBA" id="ARBA00022853"/>
    </source>
</evidence>
<evidence type="ECO:0000313" key="18">
    <source>
        <dbReference type="EMBL" id="KAG7558263.1"/>
    </source>
</evidence>
<evidence type="ECO:0000256" key="1">
    <source>
        <dbReference type="ARBA" id="ARBA00004123"/>
    </source>
</evidence>
<feature type="compositionally biased region" description="Low complexity" evidence="16">
    <location>
        <begin position="33"/>
        <end position="52"/>
    </location>
</feature>
<dbReference type="GO" id="GO:0000077">
    <property type="term" value="P:DNA damage checkpoint signaling"/>
    <property type="evidence" value="ECO:0007669"/>
    <property type="project" value="InterPro"/>
</dbReference>
<dbReference type="SUPFAM" id="SSF53335">
    <property type="entry name" value="S-adenosyl-L-methionine-dependent methyltransferases"/>
    <property type="match status" value="1"/>
</dbReference>
<dbReference type="PANTHER" id="PTHR21451:SF0">
    <property type="entry name" value="HISTONE-LYSINE N-METHYLTRANSFERASE, H3 LYSINE-79 SPECIFIC"/>
    <property type="match status" value="1"/>
</dbReference>
<evidence type="ECO:0000256" key="7">
    <source>
        <dbReference type="ARBA" id="ARBA00022737"/>
    </source>
</evidence>
<keyword evidence="5 14" id="KW-0808">Transferase</keyword>
<evidence type="ECO:0000256" key="16">
    <source>
        <dbReference type="SAM" id="MobiDB-lite"/>
    </source>
</evidence>
<feature type="region of interest" description="Disordered" evidence="16">
    <location>
        <begin position="1"/>
        <end position="150"/>
    </location>
</feature>
<evidence type="ECO:0000256" key="13">
    <source>
        <dbReference type="ARBA" id="ARBA00047770"/>
    </source>
</evidence>
<evidence type="ECO:0000256" key="15">
    <source>
        <dbReference type="PIRSR" id="PIRSR017570-1"/>
    </source>
</evidence>
<evidence type="ECO:0000256" key="12">
    <source>
        <dbReference type="ARBA" id="ARBA00029821"/>
    </source>
</evidence>
<evidence type="ECO:0000259" key="17">
    <source>
        <dbReference type="PROSITE" id="PS51569"/>
    </source>
</evidence>
<dbReference type="GO" id="GO:0000781">
    <property type="term" value="C:chromosome, telomeric region"/>
    <property type="evidence" value="ECO:0007669"/>
    <property type="project" value="GOC"/>
</dbReference>
<dbReference type="Pfam" id="PF08123">
    <property type="entry name" value="DOT1"/>
    <property type="match status" value="1"/>
</dbReference>
<name>A0A8K0JMB0_9TREE</name>
<dbReference type="EC" id="2.1.1.360" evidence="2 14"/>
<reference evidence="18" key="1">
    <citation type="submission" date="2020-04" db="EMBL/GenBank/DDBJ databases">
        <title>Analysis of mating type loci in Filobasidium floriforme.</title>
        <authorList>
            <person name="Nowrousian M."/>
        </authorList>
    </citation>
    <scope>NUCLEOTIDE SEQUENCE</scope>
    <source>
        <strain evidence="18">CBS 6242</strain>
    </source>
</reference>
<keyword evidence="10 14" id="KW-0804">Transcription</keyword>
<keyword evidence="4 14" id="KW-0489">Methyltransferase</keyword>
<comment type="subcellular location">
    <subcellularLocation>
        <location evidence="1 14">Nucleus</location>
    </subcellularLocation>
</comment>
<keyword evidence="11 14" id="KW-0539">Nucleus</keyword>
<evidence type="ECO:0000256" key="4">
    <source>
        <dbReference type="ARBA" id="ARBA00022603"/>
    </source>
</evidence>
<dbReference type="InterPro" id="IPR021162">
    <property type="entry name" value="Dot1"/>
</dbReference>
<feature type="binding site" evidence="15">
    <location>
        <begin position="408"/>
        <end position="411"/>
    </location>
    <ligand>
        <name>S-adenosyl-L-methionine</name>
        <dbReference type="ChEBI" id="CHEBI:59789"/>
    </ligand>
</feature>
<dbReference type="PROSITE" id="PS51569">
    <property type="entry name" value="DOT1"/>
    <property type="match status" value="1"/>
</dbReference>
<comment type="function">
    <text evidence="14">Histone methyltransferase that specifically trimethylates histone H3 to form H3K79me3. This methylation is required for telomere silencing and for the pachytene checkpoint during the meiotic cell cycle by allowing the recruitment of RAD9 to double strand breaks. Nucleosomes are preferred as substrate compared to free histone.</text>
</comment>
<comment type="similarity">
    <text evidence="14">Belongs to the class I-like SAM-binding methyltransferase superfamily. DOT1 family.</text>
</comment>
<evidence type="ECO:0000256" key="11">
    <source>
        <dbReference type="ARBA" id="ARBA00023242"/>
    </source>
</evidence>
<gene>
    <name evidence="18" type="ORF">FFLO_02826</name>
</gene>
<dbReference type="PIRSF" id="PIRSF017570">
    <property type="entry name" value="Histone_H3-K79_MeTrfase"/>
    <property type="match status" value="1"/>
</dbReference>
<dbReference type="GO" id="GO:0140956">
    <property type="term" value="F:histone H3K79 trimethyltransferase activity"/>
    <property type="evidence" value="ECO:0007669"/>
    <property type="project" value="UniProtKB-EC"/>
</dbReference>
<protein>
    <recommendedName>
        <fullName evidence="3 14">Histone-lysine N-methyltransferase, H3 lysine-79 specific</fullName>
        <ecNumber evidence="2 14">2.1.1.360</ecNumber>
    </recommendedName>
    <alternativeName>
        <fullName evidence="12 14">Histone H3-K79 methyltransferase</fullName>
    </alternativeName>
</protein>
<feature type="domain" description="DOT1" evidence="17">
    <location>
        <begin position="287"/>
        <end position="603"/>
    </location>
</feature>
<proteinExistence type="inferred from homology"/>
<evidence type="ECO:0000256" key="3">
    <source>
        <dbReference type="ARBA" id="ARBA00020987"/>
    </source>
</evidence>
<dbReference type="FunFam" id="3.40.50.150:FF:000033">
    <property type="entry name" value="Histone-lysine N-methyltransferase, H3 lysine-79 specific"/>
    <property type="match status" value="1"/>
</dbReference>
<feature type="compositionally biased region" description="Polar residues" evidence="16">
    <location>
        <begin position="53"/>
        <end position="81"/>
    </location>
</feature>
<evidence type="ECO:0000313" key="19">
    <source>
        <dbReference type="Proteomes" id="UP000812966"/>
    </source>
</evidence>
<feature type="compositionally biased region" description="Polar residues" evidence="16">
    <location>
        <begin position="90"/>
        <end position="102"/>
    </location>
</feature>
<dbReference type="GO" id="GO:0006281">
    <property type="term" value="P:DNA repair"/>
    <property type="evidence" value="ECO:0007669"/>
    <property type="project" value="InterPro"/>
</dbReference>
<dbReference type="GO" id="GO:0042393">
    <property type="term" value="F:histone binding"/>
    <property type="evidence" value="ECO:0007669"/>
    <property type="project" value="InterPro"/>
</dbReference>
<comment type="catalytic activity">
    <reaction evidence="13 14">
        <text>L-lysyl(79)-[histone H3] + 3 S-adenosyl-L-methionine = N(6),N(6),N(6)-trimethyl-L-lysyl(79)-[histone H3] + 3 S-adenosyl-L-homocysteine + 3 H(+)</text>
        <dbReference type="Rhea" id="RHEA:60328"/>
        <dbReference type="Rhea" id="RHEA-COMP:15549"/>
        <dbReference type="Rhea" id="RHEA-COMP:15552"/>
        <dbReference type="ChEBI" id="CHEBI:15378"/>
        <dbReference type="ChEBI" id="CHEBI:29969"/>
        <dbReference type="ChEBI" id="CHEBI:57856"/>
        <dbReference type="ChEBI" id="CHEBI:59789"/>
        <dbReference type="ChEBI" id="CHEBI:61961"/>
        <dbReference type="EC" id="2.1.1.360"/>
    </reaction>
</comment>
<evidence type="ECO:0000256" key="5">
    <source>
        <dbReference type="ARBA" id="ARBA00022679"/>
    </source>
</evidence>
<evidence type="ECO:0000256" key="14">
    <source>
        <dbReference type="PIRNR" id="PIRNR017570"/>
    </source>
</evidence>
<evidence type="ECO:0000256" key="2">
    <source>
        <dbReference type="ARBA" id="ARBA00012190"/>
    </source>
</evidence>
<dbReference type="InterPro" id="IPR030445">
    <property type="entry name" value="H3-K79_meTrfase"/>
</dbReference>
<dbReference type="GO" id="GO:0031509">
    <property type="term" value="P:subtelomeric heterochromatin formation"/>
    <property type="evidence" value="ECO:0007669"/>
    <property type="project" value="InterPro"/>
</dbReference>
<dbReference type="PANTHER" id="PTHR21451">
    <property type="entry name" value="HISTONE H3 METHYLTRANSFERASE"/>
    <property type="match status" value="1"/>
</dbReference>
<comment type="caution">
    <text evidence="18">The sequence shown here is derived from an EMBL/GenBank/DDBJ whole genome shotgun (WGS) entry which is preliminary data.</text>
</comment>
<dbReference type="OrthoDB" id="443402at2759"/>
<dbReference type="InterPro" id="IPR025789">
    <property type="entry name" value="DOT1_dom"/>
</dbReference>
<organism evidence="18 19">
    <name type="scientific">Filobasidium floriforme</name>
    <dbReference type="NCBI Taxonomy" id="5210"/>
    <lineage>
        <taxon>Eukaryota</taxon>
        <taxon>Fungi</taxon>
        <taxon>Dikarya</taxon>
        <taxon>Basidiomycota</taxon>
        <taxon>Agaricomycotina</taxon>
        <taxon>Tremellomycetes</taxon>
        <taxon>Filobasidiales</taxon>
        <taxon>Filobasidiaceae</taxon>
        <taxon>Filobasidium</taxon>
    </lineage>
</organism>
<keyword evidence="19" id="KW-1185">Reference proteome</keyword>
<evidence type="ECO:0000256" key="10">
    <source>
        <dbReference type="ARBA" id="ARBA00023163"/>
    </source>
</evidence>
<feature type="region of interest" description="Disordered" evidence="16">
    <location>
        <begin position="284"/>
        <end position="319"/>
    </location>
</feature>
<evidence type="ECO:0000256" key="6">
    <source>
        <dbReference type="ARBA" id="ARBA00022691"/>
    </source>
</evidence>
<keyword evidence="6 14" id="KW-0949">S-adenosyl-L-methionine</keyword>
<dbReference type="GO" id="GO:0032259">
    <property type="term" value="P:methylation"/>
    <property type="evidence" value="ECO:0007669"/>
    <property type="project" value="UniProtKB-KW"/>
</dbReference>